<dbReference type="EMBL" id="MN739949">
    <property type="protein sequence ID" value="QHT79516.1"/>
    <property type="molecule type" value="Genomic_DNA"/>
</dbReference>
<sequence length="101" mass="11095">MSTNIDIKGLNKGQLLDALVLGTRYNGPFAFASEFASYLSPEDSNKSEKIANAGYIDRYGGKPIKTNLSGDFVDPRLYDRDAGQGTFAKIVQIMRLAETKK</sequence>
<name>A0A6C0HHD1_9ZZZZ</name>
<reference evidence="1" key="1">
    <citation type="journal article" date="2020" name="Nature">
        <title>Giant virus diversity and host interactions through global metagenomics.</title>
        <authorList>
            <person name="Schulz F."/>
            <person name="Roux S."/>
            <person name="Paez-Espino D."/>
            <person name="Jungbluth S."/>
            <person name="Walsh D.A."/>
            <person name="Denef V.J."/>
            <person name="McMahon K.D."/>
            <person name="Konstantinidis K.T."/>
            <person name="Eloe-Fadrosh E.A."/>
            <person name="Kyrpides N.C."/>
            <person name="Woyke T."/>
        </authorList>
    </citation>
    <scope>NUCLEOTIDE SEQUENCE</scope>
    <source>
        <strain evidence="1">GVMAG-M-3300023184-101</strain>
    </source>
</reference>
<accession>A0A6C0HHD1</accession>
<dbReference type="AlphaFoldDB" id="A0A6C0HHD1"/>
<protein>
    <submittedName>
        <fullName evidence="1">Uncharacterized protein</fullName>
    </submittedName>
</protein>
<evidence type="ECO:0000313" key="1">
    <source>
        <dbReference type="EMBL" id="QHT79516.1"/>
    </source>
</evidence>
<organism evidence="1">
    <name type="scientific">viral metagenome</name>
    <dbReference type="NCBI Taxonomy" id="1070528"/>
    <lineage>
        <taxon>unclassified sequences</taxon>
        <taxon>metagenomes</taxon>
        <taxon>organismal metagenomes</taxon>
    </lineage>
</organism>
<proteinExistence type="predicted"/>